<evidence type="ECO:0000259" key="8">
    <source>
        <dbReference type="Pfam" id="PF01545"/>
    </source>
</evidence>
<feature type="region of interest" description="Disordered" evidence="6">
    <location>
        <begin position="1"/>
        <end position="92"/>
    </location>
</feature>
<feature type="transmembrane region" description="Helical" evidence="7">
    <location>
        <begin position="167"/>
        <end position="191"/>
    </location>
</feature>
<feature type="compositionally biased region" description="Basic and acidic residues" evidence="6">
    <location>
        <begin position="83"/>
        <end position="92"/>
    </location>
</feature>
<dbReference type="NCBIfam" id="TIGR01297">
    <property type="entry name" value="CDF"/>
    <property type="match status" value="1"/>
</dbReference>
<feature type="transmembrane region" description="Helical" evidence="7">
    <location>
        <begin position="273"/>
        <end position="295"/>
    </location>
</feature>
<dbReference type="EMBL" id="JBEYXT010000199">
    <property type="protein sequence ID" value="MEU6805345.1"/>
    <property type="molecule type" value="Genomic_DNA"/>
</dbReference>
<dbReference type="PANTHER" id="PTHR13414">
    <property type="entry name" value="HUEL-CATION TRANSPORTER"/>
    <property type="match status" value="1"/>
</dbReference>
<dbReference type="InterPro" id="IPR058533">
    <property type="entry name" value="Cation_efflux_TM"/>
</dbReference>
<accession>A0ABV3B7C3</accession>
<sequence length="426" mass="44085">MDGKGIGGSERAASDADGVGPDRRERAPRDADGAALEAPDHAPSDPDGAGHRMPEHAPDRADGAGPDERDGLGDGAAELCEPTPRRGGADGADRRTRVTVLVALGANLVIAVAKTIGGLLAGSPALLSEAAHSVADSLNEVFLLAALRRSRRPADSRHPFGYGKERFFWSLLAAVGIFVMGGCFSVFQGFHALAGGSEDSYDGYVAGLVVLGVALVSEGASLLRALHQVRAQGGAGGLRDPALRTVVAEDGTAVLGVTLAIAGMALHMVTGQVLWEALASFGIGALLMYVAFWLGRDAREQLIGRAAGAEASDKIRALLEAQPEIDSVEALLTMELGLDSTLVAARVDLVPGLDSERVEEVAVRIKRSIAHIVPEAEQIFLDVTDARAARRARQAEQGERGEPGERAAGGERTAKSPAATGERGGA</sequence>
<evidence type="ECO:0000256" key="3">
    <source>
        <dbReference type="ARBA" id="ARBA00022692"/>
    </source>
</evidence>
<organism evidence="9 10">
    <name type="scientific">Streptomyces neyagawaensis</name>
    <dbReference type="NCBI Taxonomy" id="42238"/>
    <lineage>
        <taxon>Bacteria</taxon>
        <taxon>Bacillati</taxon>
        <taxon>Actinomycetota</taxon>
        <taxon>Actinomycetes</taxon>
        <taxon>Kitasatosporales</taxon>
        <taxon>Streptomycetaceae</taxon>
        <taxon>Streptomyces</taxon>
    </lineage>
</organism>
<evidence type="ECO:0000256" key="2">
    <source>
        <dbReference type="ARBA" id="ARBA00022448"/>
    </source>
</evidence>
<dbReference type="InterPro" id="IPR040177">
    <property type="entry name" value="SLC30A9"/>
</dbReference>
<keyword evidence="5 7" id="KW-0472">Membrane</keyword>
<keyword evidence="2" id="KW-0813">Transport</keyword>
<protein>
    <submittedName>
        <fullName evidence="9">Cation diffusion facilitator family transporter</fullName>
    </submittedName>
</protein>
<feature type="transmembrane region" description="Helical" evidence="7">
    <location>
        <begin position="98"/>
        <end position="120"/>
    </location>
</feature>
<dbReference type="InterPro" id="IPR027469">
    <property type="entry name" value="Cation_efflux_TMD_sf"/>
</dbReference>
<feature type="transmembrane region" description="Helical" evidence="7">
    <location>
        <begin position="247"/>
        <end position="267"/>
    </location>
</feature>
<dbReference type="Gene3D" id="1.20.1510.10">
    <property type="entry name" value="Cation efflux protein transmembrane domain"/>
    <property type="match status" value="1"/>
</dbReference>
<gene>
    <name evidence="9" type="ORF">ABZ931_30745</name>
</gene>
<keyword evidence="10" id="KW-1185">Reference proteome</keyword>
<name>A0ABV3B7C3_9ACTN</name>
<reference evidence="9 10" key="1">
    <citation type="submission" date="2024-06" db="EMBL/GenBank/DDBJ databases">
        <title>The Natural Products Discovery Center: Release of the First 8490 Sequenced Strains for Exploring Actinobacteria Biosynthetic Diversity.</title>
        <authorList>
            <person name="Kalkreuter E."/>
            <person name="Kautsar S.A."/>
            <person name="Yang D."/>
            <person name="Bader C.D."/>
            <person name="Teijaro C.N."/>
            <person name="Fluegel L."/>
            <person name="Davis C.M."/>
            <person name="Simpson J.R."/>
            <person name="Lauterbach L."/>
            <person name="Steele A.D."/>
            <person name="Gui C."/>
            <person name="Meng S."/>
            <person name="Li G."/>
            <person name="Viehrig K."/>
            <person name="Ye F."/>
            <person name="Su P."/>
            <person name="Kiefer A.F."/>
            <person name="Nichols A."/>
            <person name="Cepeda A.J."/>
            <person name="Yan W."/>
            <person name="Fan B."/>
            <person name="Jiang Y."/>
            <person name="Adhikari A."/>
            <person name="Zheng C.-J."/>
            <person name="Schuster L."/>
            <person name="Cowan T.M."/>
            <person name="Smanski M.J."/>
            <person name="Chevrette M.G."/>
            <person name="De Carvalho L.P.S."/>
            <person name="Shen B."/>
        </authorList>
    </citation>
    <scope>NUCLEOTIDE SEQUENCE [LARGE SCALE GENOMIC DNA]</scope>
    <source>
        <strain evidence="9 10">NPDC046851</strain>
    </source>
</reference>
<evidence type="ECO:0000313" key="9">
    <source>
        <dbReference type="EMBL" id="MEU6805345.1"/>
    </source>
</evidence>
<feature type="transmembrane region" description="Helical" evidence="7">
    <location>
        <begin position="126"/>
        <end position="147"/>
    </location>
</feature>
<dbReference type="SUPFAM" id="SSF161111">
    <property type="entry name" value="Cation efflux protein transmembrane domain-like"/>
    <property type="match status" value="1"/>
</dbReference>
<evidence type="ECO:0000313" key="10">
    <source>
        <dbReference type="Proteomes" id="UP001551189"/>
    </source>
</evidence>
<comment type="subcellular location">
    <subcellularLocation>
        <location evidence="1">Membrane</location>
        <topology evidence="1">Multi-pass membrane protein</topology>
    </subcellularLocation>
</comment>
<proteinExistence type="predicted"/>
<feature type="region of interest" description="Disordered" evidence="6">
    <location>
        <begin position="390"/>
        <end position="426"/>
    </location>
</feature>
<comment type="caution">
    <text evidence="9">The sequence shown here is derived from an EMBL/GenBank/DDBJ whole genome shotgun (WGS) entry which is preliminary data.</text>
</comment>
<feature type="domain" description="Cation efflux protein transmembrane" evidence="8">
    <location>
        <begin position="100"/>
        <end position="302"/>
    </location>
</feature>
<evidence type="ECO:0000256" key="1">
    <source>
        <dbReference type="ARBA" id="ARBA00004141"/>
    </source>
</evidence>
<evidence type="ECO:0000256" key="4">
    <source>
        <dbReference type="ARBA" id="ARBA00022989"/>
    </source>
</evidence>
<keyword evidence="4 7" id="KW-1133">Transmembrane helix</keyword>
<feature type="compositionally biased region" description="Basic and acidic residues" evidence="6">
    <location>
        <begin position="20"/>
        <end position="72"/>
    </location>
</feature>
<evidence type="ECO:0000256" key="6">
    <source>
        <dbReference type="SAM" id="MobiDB-lite"/>
    </source>
</evidence>
<keyword evidence="3 7" id="KW-0812">Transmembrane</keyword>
<dbReference type="Pfam" id="PF01545">
    <property type="entry name" value="Cation_efflux"/>
    <property type="match status" value="1"/>
</dbReference>
<feature type="transmembrane region" description="Helical" evidence="7">
    <location>
        <begin position="203"/>
        <end position="226"/>
    </location>
</feature>
<evidence type="ECO:0000256" key="7">
    <source>
        <dbReference type="SAM" id="Phobius"/>
    </source>
</evidence>
<dbReference type="PANTHER" id="PTHR13414:SF9">
    <property type="entry name" value="PROTON-COUPLED ZINC ANTIPORTER SLC30A9, MITOCHONDRIAL"/>
    <property type="match status" value="1"/>
</dbReference>
<evidence type="ECO:0000256" key="5">
    <source>
        <dbReference type="ARBA" id="ARBA00023136"/>
    </source>
</evidence>
<dbReference type="Proteomes" id="UP001551189">
    <property type="component" value="Unassembled WGS sequence"/>
</dbReference>
<dbReference type="InterPro" id="IPR002524">
    <property type="entry name" value="Cation_efflux"/>
</dbReference>
<feature type="compositionally biased region" description="Basic and acidic residues" evidence="6">
    <location>
        <begin position="390"/>
        <end position="414"/>
    </location>
</feature>